<dbReference type="PANTHER" id="PTHR42930:SF3">
    <property type="entry name" value="PHOSPHATE-SPECIFIC TRANSPORT SYSTEM ACCESSORY PROTEIN PHOU"/>
    <property type="match status" value="1"/>
</dbReference>
<keyword evidence="6 8" id="KW-0592">Phosphate transport</keyword>
<dbReference type="GO" id="GO:0030643">
    <property type="term" value="P:intracellular phosphate ion homeostasis"/>
    <property type="evidence" value="ECO:0007669"/>
    <property type="project" value="InterPro"/>
</dbReference>
<comment type="similarity">
    <text evidence="2 8">Belongs to the PhoU family.</text>
</comment>
<dbReference type="InterPro" id="IPR026022">
    <property type="entry name" value="PhoU_dom"/>
</dbReference>
<dbReference type="AlphaFoldDB" id="A0A316RH30"/>
<organism evidence="10 11">
    <name type="scientific">Coprobacter fastidiosus</name>
    <dbReference type="NCBI Taxonomy" id="1099853"/>
    <lineage>
        <taxon>Bacteria</taxon>
        <taxon>Pseudomonadati</taxon>
        <taxon>Bacteroidota</taxon>
        <taxon>Bacteroidia</taxon>
        <taxon>Bacteroidales</taxon>
        <taxon>Barnesiellaceae</taxon>
        <taxon>Coprobacter</taxon>
    </lineage>
</organism>
<evidence type="ECO:0000256" key="8">
    <source>
        <dbReference type="PIRNR" id="PIRNR003107"/>
    </source>
</evidence>
<proteinExistence type="inferred from homology"/>
<dbReference type="GO" id="GO:0045936">
    <property type="term" value="P:negative regulation of phosphate metabolic process"/>
    <property type="evidence" value="ECO:0007669"/>
    <property type="project" value="InterPro"/>
</dbReference>
<comment type="caution">
    <text evidence="10">The sequence shown here is derived from an EMBL/GenBank/DDBJ whole genome shotgun (WGS) entry which is preliminary data.</text>
</comment>
<dbReference type="SUPFAM" id="SSF109755">
    <property type="entry name" value="PhoU-like"/>
    <property type="match status" value="1"/>
</dbReference>
<dbReference type="Gene3D" id="1.20.58.220">
    <property type="entry name" value="Phosphate transport system protein phou homolog 2, domain 2"/>
    <property type="match status" value="1"/>
</dbReference>
<dbReference type="InterPro" id="IPR038078">
    <property type="entry name" value="PhoU-like_sf"/>
</dbReference>
<accession>A0A316RH30</accession>
<evidence type="ECO:0000256" key="4">
    <source>
        <dbReference type="ARBA" id="ARBA00022448"/>
    </source>
</evidence>
<dbReference type="RefSeq" id="WP_031258360.1">
    <property type="nucleotide sequence ID" value="NZ_AP028032.1"/>
</dbReference>
<feature type="domain" description="PhoU" evidence="9">
    <location>
        <begin position="122"/>
        <end position="207"/>
    </location>
</feature>
<protein>
    <recommendedName>
        <fullName evidence="8">Phosphate-specific transport system accessory protein PhoU</fullName>
    </recommendedName>
</protein>
<dbReference type="FunFam" id="1.20.58.220:FF:000004">
    <property type="entry name" value="Phosphate-specific transport system accessory protein PhoU"/>
    <property type="match status" value="1"/>
</dbReference>
<evidence type="ECO:0000256" key="6">
    <source>
        <dbReference type="ARBA" id="ARBA00022592"/>
    </source>
</evidence>
<gene>
    <name evidence="10" type="primary">phoU</name>
    <name evidence="10" type="ORF">DDY73_03415</name>
</gene>
<evidence type="ECO:0000313" key="11">
    <source>
        <dbReference type="Proteomes" id="UP000262954"/>
    </source>
</evidence>
<dbReference type="Proteomes" id="UP000262954">
    <property type="component" value="Unassembled WGS sequence"/>
</dbReference>
<reference evidence="10 11" key="1">
    <citation type="journal article" date="2018" name="Nat. Biotechnol.">
        <title>A standardized bacterial taxonomy based on genome phylogeny substantially revises the tree of life.</title>
        <authorList>
            <person name="Parks D.H."/>
            <person name="Chuvochina M."/>
            <person name="Waite D.W."/>
            <person name="Rinke C."/>
            <person name="Skarshewski A."/>
            <person name="Chaumeil P.A."/>
            <person name="Hugenholtz P."/>
        </authorList>
    </citation>
    <scope>NUCLEOTIDE SEQUENCE [LARGE SCALE GENOMIC DNA]</scope>
    <source>
        <strain evidence="10">UBA11482</strain>
    </source>
</reference>
<evidence type="ECO:0000313" key="10">
    <source>
        <dbReference type="EMBL" id="HBJ08030.1"/>
    </source>
</evidence>
<dbReference type="GO" id="GO:0005737">
    <property type="term" value="C:cytoplasm"/>
    <property type="evidence" value="ECO:0007669"/>
    <property type="project" value="UniProtKB-SubCell"/>
</dbReference>
<keyword evidence="4 8" id="KW-0813">Transport</keyword>
<keyword evidence="5 8" id="KW-0963">Cytoplasm</keyword>
<sequence length="222" mass="25811">MMRYIEKELENLKDEVLEMWTLVYSQLNRAGEALLSLDKDLAREVIYREKRVNAFELKIDSDCEDIIGLYTPVAVDLRFVLAMLKINTNLERIADFCEGMSRFVIDYPQISVDAELLDKTNLREMLDTIKKMMEKGKEALTEESSSIAVGIFDMDNRVDEINRQATHIVARYIQDKPDRADECLHLIGIIRKMERIGDHCNNMAEEIIFYLDAKVLKHSTKK</sequence>
<dbReference type="InterPro" id="IPR028366">
    <property type="entry name" value="PhoU"/>
</dbReference>
<name>A0A316RH30_9BACT</name>
<evidence type="ECO:0000256" key="2">
    <source>
        <dbReference type="ARBA" id="ARBA00008107"/>
    </source>
</evidence>
<dbReference type="GeneID" id="92929264"/>
<feature type="domain" description="PhoU" evidence="9">
    <location>
        <begin position="17"/>
        <end position="102"/>
    </location>
</feature>
<evidence type="ECO:0000256" key="7">
    <source>
        <dbReference type="ARBA" id="ARBA00056181"/>
    </source>
</evidence>
<comment type="subcellular location">
    <subcellularLocation>
        <location evidence="1 8">Cytoplasm</location>
    </subcellularLocation>
</comment>
<evidence type="ECO:0000256" key="1">
    <source>
        <dbReference type="ARBA" id="ARBA00004496"/>
    </source>
</evidence>
<dbReference type="PIRSF" id="PIRSF003107">
    <property type="entry name" value="PhoU"/>
    <property type="match status" value="1"/>
</dbReference>
<evidence type="ECO:0000259" key="9">
    <source>
        <dbReference type="Pfam" id="PF01895"/>
    </source>
</evidence>
<evidence type="ECO:0000256" key="3">
    <source>
        <dbReference type="ARBA" id="ARBA00011738"/>
    </source>
</evidence>
<evidence type="ECO:0000256" key="5">
    <source>
        <dbReference type="ARBA" id="ARBA00022490"/>
    </source>
</evidence>
<comment type="function">
    <text evidence="7 8">Plays a role in the regulation of phosphate uptake.</text>
</comment>
<dbReference type="Pfam" id="PF01895">
    <property type="entry name" value="PhoU"/>
    <property type="match status" value="2"/>
</dbReference>
<dbReference type="PANTHER" id="PTHR42930">
    <property type="entry name" value="PHOSPHATE-SPECIFIC TRANSPORT SYSTEM ACCESSORY PROTEIN PHOU"/>
    <property type="match status" value="1"/>
</dbReference>
<dbReference type="EMBL" id="DNWC01000050">
    <property type="protein sequence ID" value="HBJ08030.1"/>
    <property type="molecule type" value="Genomic_DNA"/>
</dbReference>
<comment type="subunit">
    <text evidence="3 8">Homodimer.</text>
</comment>
<dbReference type="GO" id="GO:0006817">
    <property type="term" value="P:phosphate ion transport"/>
    <property type="evidence" value="ECO:0007669"/>
    <property type="project" value="UniProtKB-KW"/>
</dbReference>
<dbReference type="NCBIfam" id="TIGR02135">
    <property type="entry name" value="phoU_full"/>
    <property type="match status" value="1"/>
</dbReference>